<accession>A0A8S1GNA9</accession>
<reference evidence="1" key="1">
    <citation type="submission" date="2020-10" db="EMBL/GenBank/DDBJ databases">
        <authorList>
            <person name="Kikuchi T."/>
        </authorList>
    </citation>
    <scope>NUCLEOTIDE SEQUENCE</scope>
    <source>
        <strain evidence="1">NKZ352</strain>
    </source>
</reference>
<sequence length="204" mass="22605">MSENKKKHRHTYQLLCGHSVPHGAIEFYGVKALKTLGCKSHEEMSDDQVKEGSIRPTYLLPCGHRVPLETVEAMGVRAVNLLPCRQIADRVLPCGHTAKMFCYLSPIQISCPEFYVCKKRPSTGSFFFSAEHRFVVSCGQMIRNGFDYASAKAVGGFPKVDAKYNAYLVDNRFTVESSPIDIAPVSKDAVLPVSGDDNKPSMSR</sequence>
<keyword evidence="2" id="KW-1185">Reference proteome</keyword>
<protein>
    <submittedName>
        <fullName evidence="1">Uncharacterized protein</fullName>
    </submittedName>
</protein>
<evidence type="ECO:0000313" key="1">
    <source>
        <dbReference type="EMBL" id="CAD6185045.1"/>
    </source>
</evidence>
<name>A0A8S1GNA9_9PELO</name>
<dbReference type="AlphaFoldDB" id="A0A8S1GNA9"/>
<organism evidence="1 2">
    <name type="scientific">Caenorhabditis auriculariae</name>
    <dbReference type="NCBI Taxonomy" id="2777116"/>
    <lineage>
        <taxon>Eukaryota</taxon>
        <taxon>Metazoa</taxon>
        <taxon>Ecdysozoa</taxon>
        <taxon>Nematoda</taxon>
        <taxon>Chromadorea</taxon>
        <taxon>Rhabditida</taxon>
        <taxon>Rhabditina</taxon>
        <taxon>Rhabditomorpha</taxon>
        <taxon>Rhabditoidea</taxon>
        <taxon>Rhabditidae</taxon>
        <taxon>Peloderinae</taxon>
        <taxon>Caenorhabditis</taxon>
    </lineage>
</organism>
<evidence type="ECO:0000313" key="2">
    <source>
        <dbReference type="Proteomes" id="UP000835052"/>
    </source>
</evidence>
<proteinExistence type="predicted"/>
<dbReference type="Proteomes" id="UP000835052">
    <property type="component" value="Unassembled WGS sequence"/>
</dbReference>
<dbReference type="EMBL" id="CAJGYM010000002">
    <property type="protein sequence ID" value="CAD6185045.1"/>
    <property type="molecule type" value="Genomic_DNA"/>
</dbReference>
<comment type="caution">
    <text evidence="1">The sequence shown here is derived from an EMBL/GenBank/DDBJ whole genome shotgun (WGS) entry which is preliminary data.</text>
</comment>
<gene>
    <name evidence="1" type="ORF">CAUJ_LOCUS964</name>
</gene>